<dbReference type="PANTHER" id="PTHR14856">
    <property type="entry name" value="PQ-LOOP REPEAT-CONTAINING PROTEIN 1-LIKE PROTEIN"/>
    <property type="match status" value="1"/>
</dbReference>
<dbReference type="GO" id="GO:0005829">
    <property type="term" value="C:cytosol"/>
    <property type="evidence" value="ECO:0007669"/>
    <property type="project" value="GOC"/>
</dbReference>
<evidence type="ECO:0000256" key="4">
    <source>
        <dbReference type="ARBA" id="ARBA00023136"/>
    </source>
</evidence>
<dbReference type="Pfam" id="PF04193">
    <property type="entry name" value="PQ-loop"/>
    <property type="match status" value="1"/>
</dbReference>
<dbReference type="AlphaFoldDB" id="A3LXC9"/>
<dbReference type="GeneID" id="4839778"/>
<evidence type="ECO:0000256" key="1">
    <source>
        <dbReference type="ARBA" id="ARBA00004141"/>
    </source>
</evidence>
<dbReference type="GO" id="GO:0032588">
    <property type="term" value="C:trans-Golgi network membrane"/>
    <property type="evidence" value="ECO:0007669"/>
    <property type="project" value="EnsemblFungi"/>
</dbReference>
<reference evidence="6 7" key="1">
    <citation type="journal article" date="2007" name="Nat. Biotechnol.">
        <title>Genome sequence of the lignocellulose-bioconverting and xylose-fermenting yeast Pichia stipitis.</title>
        <authorList>
            <person name="Jeffries T.W."/>
            <person name="Grigoriev I.V."/>
            <person name="Grimwood J."/>
            <person name="Laplaza J.M."/>
            <person name="Aerts A."/>
            <person name="Salamov A."/>
            <person name="Schmutz J."/>
            <person name="Lindquist E."/>
            <person name="Dehal P."/>
            <person name="Shapiro H."/>
            <person name="Jin Y.S."/>
            <person name="Passoth V."/>
            <person name="Richardson P.M."/>
        </authorList>
    </citation>
    <scope>NUCLEOTIDE SEQUENCE [LARGE SCALE GENOMIC DNA]</scope>
    <source>
        <strain evidence="7">ATCC 58785 / CBS 6054 / NBRC 10063 / NRRL Y-11545</strain>
    </source>
</reference>
<dbReference type="Gene3D" id="1.20.1280.290">
    <property type="match status" value="1"/>
</dbReference>
<feature type="transmembrane region" description="Helical" evidence="5">
    <location>
        <begin position="218"/>
        <end position="240"/>
    </location>
</feature>
<evidence type="ECO:0008006" key="8">
    <source>
        <dbReference type="Google" id="ProtNLM"/>
    </source>
</evidence>
<keyword evidence="2 5" id="KW-0812">Transmembrane</keyword>
<evidence type="ECO:0000313" key="7">
    <source>
        <dbReference type="Proteomes" id="UP000002258"/>
    </source>
</evidence>
<feature type="transmembrane region" description="Helical" evidence="5">
    <location>
        <begin position="193"/>
        <end position="212"/>
    </location>
</feature>
<dbReference type="OMA" id="QMSLDIY"/>
<gene>
    <name evidence="6" type="ORF">PICST_32773</name>
</gene>
<evidence type="ECO:0000313" key="6">
    <source>
        <dbReference type="EMBL" id="ABN67437.2"/>
    </source>
</evidence>
<dbReference type="InterPro" id="IPR052241">
    <property type="entry name" value="SLC66/Scramblase_ANY1"/>
</dbReference>
<proteinExistence type="predicted"/>
<dbReference type="RefSeq" id="XP_001385466.2">
    <property type="nucleotide sequence ID" value="XM_001385429.1"/>
</dbReference>
<dbReference type="InterPro" id="IPR006603">
    <property type="entry name" value="PQ-loop_rpt"/>
</dbReference>
<dbReference type="GO" id="GO:0036258">
    <property type="term" value="P:multivesicular body assembly"/>
    <property type="evidence" value="ECO:0007669"/>
    <property type="project" value="EnsemblFungi"/>
</dbReference>
<dbReference type="EMBL" id="CP000500">
    <property type="protein sequence ID" value="ABN67437.2"/>
    <property type="molecule type" value="Genomic_DNA"/>
</dbReference>
<dbReference type="GO" id="GO:0005769">
    <property type="term" value="C:early endosome"/>
    <property type="evidence" value="ECO:0007669"/>
    <property type="project" value="EnsemblFungi"/>
</dbReference>
<dbReference type="STRING" id="322104.A3LXC9"/>
<organism evidence="6 7">
    <name type="scientific">Scheffersomyces stipitis (strain ATCC 58785 / CBS 6054 / NBRC 10063 / NRRL Y-11545)</name>
    <name type="common">Yeast</name>
    <name type="synonym">Pichia stipitis</name>
    <dbReference type="NCBI Taxonomy" id="322104"/>
    <lineage>
        <taxon>Eukaryota</taxon>
        <taxon>Fungi</taxon>
        <taxon>Dikarya</taxon>
        <taxon>Ascomycota</taxon>
        <taxon>Saccharomycotina</taxon>
        <taxon>Pichiomycetes</taxon>
        <taxon>Debaryomycetaceae</taxon>
        <taxon>Scheffersomyces</taxon>
    </lineage>
</organism>
<dbReference type="GO" id="GO:0017128">
    <property type="term" value="F:phospholipid scramblase activity"/>
    <property type="evidence" value="ECO:0007669"/>
    <property type="project" value="EnsemblFungi"/>
</dbReference>
<keyword evidence="7" id="KW-1185">Reference proteome</keyword>
<dbReference type="FunCoup" id="A3LXC9">
    <property type="interactions" value="45"/>
</dbReference>
<evidence type="ECO:0000256" key="5">
    <source>
        <dbReference type="SAM" id="Phobius"/>
    </source>
</evidence>
<accession>A3LXC9</accession>
<keyword evidence="3 5" id="KW-1133">Transmembrane helix</keyword>
<protein>
    <recommendedName>
        <fullName evidence="8">PQ-loop repeat-containing protein 1</fullName>
    </recommendedName>
</protein>
<evidence type="ECO:0000256" key="2">
    <source>
        <dbReference type="ARBA" id="ARBA00022692"/>
    </source>
</evidence>
<dbReference type="eggNOG" id="KOG2913">
    <property type="taxonomic scope" value="Eukaryota"/>
</dbReference>
<dbReference type="OrthoDB" id="292213at2759"/>
<dbReference type="HOGENOM" id="CLU_049047_1_0_1"/>
<dbReference type="Proteomes" id="UP000002258">
    <property type="component" value="Chromosome 6"/>
</dbReference>
<dbReference type="GO" id="GO:0010008">
    <property type="term" value="C:endosome membrane"/>
    <property type="evidence" value="ECO:0007669"/>
    <property type="project" value="EnsemblFungi"/>
</dbReference>
<feature type="transmembrane region" description="Helical" evidence="5">
    <location>
        <begin position="22"/>
        <end position="43"/>
    </location>
</feature>
<sequence>MSSLLPDEYLPYLNLLPDIHKVANLFMTFTPVFSYGTTCWGIYRKQTSMGFSIDICATMLMASILRINYYVISPYEVTLLRQSIMMVLSQCVLLKVSLAYRPANYDPDFLTPMPVFRNELNAFMPRRMSASFPAEHESYYVDNSLTKSAQLIINDIVKWSKCYVITIFNQSLKFFDVYYQRPLRFWQWKEEQYYWRFLAQFVVVFAVLTAVFHNSTPYGQFVGISGLFIESLLPLPQILLLNRLQSVKNFKIILLLSWLGGDCIKLSYLFFGAENVSIIFIFAGLFQMSLDIYIAFQYVHYKYHGTDSDISEVVSSGSRDLNYLVEELVKHDVESIPMAQMV</sequence>
<name>A3LXC9_PICST</name>
<dbReference type="KEGG" id="pic:PICST_32773"/>
<feature type="transmembrane region" description="Helical" evidence="5">
    <location>
        <begin position="252"/>
        <end position="271"/>
    </location>
</feature>
<feature type="transmembrane region" description="Helical" evidence="5">
    <location>
        <begin position="277"/>
        <end position="296"/>
    </location>
</feature>
<dbReference type="PANTHER" id="PTHR14856:SF9">
    <property type="entry name" value="PQ-LOOP REPEAT-CONTAINING PROTEIN 1"/>
    <property type="match status" value="1"/>
</dbReference>
<dbReference type="InParanoid" id="A3LXC9"/>
<evidence type="ECO:0000256" key="3">
    <source>
        <dbReference type="ARBA" id="ARBA00022989"/>
    </source>
</evidence>
<dbReference type="GO" id="GO:0042147">
    <property type="term" value="P:retrograde transport, endosome to Golgi"/>
    <property type="evidence" value="ECO:0007669"/>
    <property type="project" value="EnsemblFungi"/>
</dbReference>
<comment type="subcellular location">
    <subcellularLocation>
        <location evidence="1">Membrane</location>
        <topology evidence="1">Multi-pass membrane protein</topology>
    </subcellularLocation>
</comment>
<keyword evidence="4 5" id="KW-0472">Membrane</keyword>